<dbReference type="PANTHER" id="PTHR30413">
    <property type="entry name" value="INNER MEMBRANE TRANSPORT PERMEASE"/>
    <property type="match status" value="1"/>
</dbReference>
<gene>
    <name evidence="10" type="ORF">M2152_001901</name>
</gene>
<keyword evidence="6 8" id="KW-1133">Transmembrane helix</keyword>
<evidence type="ECO:0000256" key="4">
    <source>
        <dbReference type="ARBA" id="ARBA00022475"/>
    </source>
</evidence>
<sequence length="305" mass="33689">MNAHERYAMLEREPFRQVGGRSQTVKGSFDSIADVFRHREMLGLLVRRDLKSRYKDSALGFLWTLVRPLTQLAIYYVVIGHFLGAARGIPDFAIYVFTGLTAYTLFAEIVSTGTSSIVSNAGLIKKVQLPREVFPLASVGSALFNFAIQLGILLVAALILGVFPAHWDLLYAIPSLVLLVTVGTALALLLSAWNVYLRDIGYLLEVVLMVMLWASPIVYAFSMVKSVLGPSILLEIYTNNPLTLAVLGFQKAFWVGGNGSAEFPPAEYPDQLLLRMLIAIGISLVFLVISQRVFTRLQGNFAQEL</sequence>
<keyword evidence="5 8" id="KW-0812">Transmembrane</keyword>
<evidence type="ECO:0000256" key="5">
    <source>
        <dbReference type="ARBA" id="ARBA00022692"/>
    </source>
</evidence>
<dbReference type="PANTHER" id="PTHR30413:SF10">
    <property type="entry name" value="CAPSULE POLYSACCHARIDE EXPORT INNER-MEMBRANE PROTEIN CTRC"/>
    <property type="match status" value="1"/>
</dbReference>
<feature type="domain" description="ABC transmembrane type-2" evidence="9">
    <location>
        <begin position="59"/>
        <end position="297"/>
    </location>
</feature>
<dbReference type="RefSeq" id="WP_322134025.1">
    <property type="nucleotide sequence ID" value="NZ_CP085036.1"/>
</dbReference>
<organism evidence="10 11">
    <name type="scientific">Antiquaquibacter oligotrophicus</name>
    <dbReference type="NCBI Taxonomy" id="2880260"/>
    <lineage>
        <taxon>Bacteria</taxon>
        <taxon>Bacillati</taxon>
        <taxon>Actinomycetota</taxon>
        <taxon>Actinomycetes</taxon>
        <taxon>Micrococcales</taxon>
        <taxon>Microbacteriaceae</taxon>
        <taxon>Antiquaquibacter</taxon>
    </lineage>
</organism>
<evidence type="ECO:0000256" key="7">
    <source>
        <dbReference type="ARBA" id="ARBA00023136"/>
    </source>
</evidence>
<evidence type="ECO:0000313" key="11">
    <source>
        <dbReference type="Proteomes" id="UP001160142"/>
    </source>
</evidence>
<dbReference type="Pfam" id="PF01061">
    <property type="entry name" value="ABC2_membrane"/>
    <property type="match status" value="1"/>
</dbReference>
<dbReference type="InterPro" id="IPR013525">
    <property type="entry name" value="ABC2_TM"/>
</dbReference>
<comment type="caution">
    <text evidence="10">The sequence shown here is derived from an EMBL/GenBank/DDBJ whole genome shotgun (WGS) entry which is preliminary data.</text>
</comment>
<keyword evidence="4 8" id="KW-1003">Cell membrane</keyword>
<feature type="transmembrane region" description="Helical" evidence="8">
    <location>
        <begin position="169"/>
        <end position="190"/>
    </location>
</feature>
<evidence type="ECO:0000256" key="8">
    <source>
        <dbReference type="RuleBase" id="RU361157"/>
    </source>
</evidence>
<dbReference type="InterPro" id="IPR047817">
    <property type="entry name" value="ABC2_TM_bact-type"/>
</dbReference>
<comment type="similarity">
    <text evidence="2 8">Belongs to the ABC-2 integral membrane protein family.</text>
</comment>
<protein>
    <recommendedName>
        <fullName evidence="8">Transport permease protein</fullName>
    </recommendedName>
</protein>
<feature type="transmembrane region" description="Helical" evidence="8">
    <location>
        <begin position="202"/>
        <end position="221"/>
    </location>
</feature>
<dbReference type="Proteomes" id="UP001160142">
    <property type="component" value="Unassembled WGS sequence"/>
</dbReference>
<dbReference type="PROSITE" id="PS51012">
    <property type="entry name" value="ABC_TM2"/>
    <property type="match status" value="1"/>
</dbReference>
<evidence type="ECO:0000256" key="3">
    <source>
        <dbReference type="ARBA" id="ARBA00022448"/>
    </source>
</evidence>
<keyword evidence="3 8" id="KW-0813">Transport</keyword>
<keyword evidence="11" id="KW-1185">Reference proteome</keyword>
<evidence type="ECO:0000313" key="10">
    <source>
        <dbReference type="EMBL" id="MDH6181719.1"/>
    </source>
</evidence>
<name>A0ABT6KR91_9MICO</name>
<comment type="subcellular location">
    <subcellularLocation>
        <location evidence="1 8">Cell membrane</location>
        <topology evidence="1 8">Multi-pass membrane protein</topology>
    </subcellularLocation>
</comment>
<keyword evidence="7 8" id="KW-0472">Membrane</keyword>
<evidence type="ECO:0000256" key="6">
    <source>
        <dbReference type="ARBA" id="ARBA00022989"/>
    </source>
</evidence>
<reference evidence="10 11" key="1">
    <citation type="submission" date="2023-04" db="EMBL/GenBank/DDBJ databases">
        <title>Genome Encyclopedia of Bacteria and Archaea VI: Functional Genomics of Type Strains.</title>
        <authorList>
            <person name="Whitman W."/>
        </authorList>
    </citation>
    <scope>NUCLEOTIDE SEQUENCE [LARGE SCALE GENOMIC DNA]</scope>
    <source>
        <strain evidence="10 11">SG_E_30_P1</strain>
    </source>
</reference>
<evidence type="ECO:0000259" key="9">
    <source>
        <dbReference type="PROSITE" id="PS51012"/>
    </source>
</evidence>
<evidence type="ECO:0000256" key="1">
    <source>
        <dbReference type="ARBA" id="ARBA00004651"/>
    </source>
</evidence>
<feature type="transmembrane region" description="Helical" evidence="8">
    <location>
        <begin position="92"/>
        <end position="112"/>
    </location>
</feature>
<dbReference type="EMBL" id="JARXVQ010000001">
    <property type="protein sequence ID" value="MDH6181719.1"/>
    <property type="molecule type" value="Genomic_DNA"/>
</dbReference>
<accession>A0ABT6KR91</accession>
<proteinExistence type="inferred from homology"/>
<feature type="transmembrane region" description="Helical" evidence="8">
    <location>
        <begin position="272"/>
        <end position="289"/>
    </location>
</feature>
<feature type="transmembrane region" description="Helical" evidence="8">
    <location>
        <begin position="58"/>
        <end position="86"/>
    </location>
</feature>
<evidence type="ECO:0000256" key="2">
    <source>
        <dbReference type="ARBA" id="ARBA00007783"/>
    </source>
</evidence>
<feature type="transmembrane region" description="Helical" evidence="8">
    <location>
        <begin position="133"/>
        <end position="163"/>
    </location>
</feature>